<dbReference type="EMBL" id="BAABIG010000016">
    <property type="protein sequence ID" value="GAA4790600.1"/>
    <property type="molecule type" value="Genomic_DNA"/>
</dbReference>
<evidence type="ECO:0000256" key="1">
    <source>
        <dbReference type="SAM" id="MobiDB-lite"/>
    </source>
</evidence>
<reference evidence="3" key="1">
    <citation type="journal article" date="2019" name="Int. J. Syst. Evol. Microbiol.">
        <title>The Global Catalogue of Microorganisms (GCM) 10K type strain sequencing project: providing services to taxonomists for standard genome sequencing and annotation.</title>
        <authorList>
            <consortium name="The Broad Institute Genomics Platform"/>
            <consortium name="The Broad Institute Genome Sequencing Center for Infectious Disease"/>
            <person name="Wu L."/>
            <person name="Ma J."/>
        </authorList>
    </citation>
    <scope>NUCLEOTIDE SEQUENCE [LARGE SCALE GENOMIC DNA]</scope>
    <source>
        <strain evidence="3">JCM 18081</strain>
    </source>
</reference>
<name>A0ABP9B585_9ACTN</name>
<dbReference type="Pfam" id="PF20199">
    <property type="entry name" value="RepSA"/>
    <property type="match status" value="1"/>
</dbReference>
<keyword evidence="3" id="KW-1185">Reference proteome</keyword>
<dbReference type="RefSeq" id="WP_345618160.1">
    <property type="nucleotide sequence ID" value="NZ_BAABIG010000016.1"/>
</dbReference>
<evidence type="ECO:0000313" key="2">
    <source>
        <dbReference type="EMBL" id="GAA4790600.1"/>
    </source>
</evidence>
<protein>
    <submittedName>
        <fullName evidence="2">Replication initiator protein RepSA</fullName>
    </submittedName>
</protein>
<evidence type="ECO:0000313" key="3">
    <source>
        <dbReference type="Proteomes" id="UP001501265"/>
    </source>
</evidence>
<feature type="region of interest" description="Disordered" evidence="1">
    <location>
        <begin position="430"/>
        <end position="460"/>
    </location>
</feature>
<sequence length="460" mass="50150">MHAPAPLGAIRHLTALARHGDLSSYARQIQRLGGCERPVRMEGHRFDVHAATGEIVREVIDHDLPAGQLLIRCSNRRATRCAACAEVYRKDTFHLVTAGLSGGKGIAPVVAGHPRVFATFTAPSFGPVHNRPAGGRCRCARTHPDDDPALGTPLNPGRYDYRAAVLWNAHAGALWARFTTYLRQQLASRAGLTRSALRDSLKVSYAKVAEYQRRGAVHFHAVIRLDGPDGAEDSPPAWATTELLTDAIRSAARLADTPGPVIDGHTYTFRFGTQLDIRPIRSADFAGTSDLSSRAVAAYIAKYATKGAETAGTLDRPIRNPITDLIGTDVTDHARQMILTCWRLGALPELEDLRLRKWAHMLGFRGHFSTKSRAYSVTLGALRQERADHNEALTRERAAEAGHPLPDPETVLVLSHWRFAGTGLTAAESWLATSRRPDTPDTPDTPDAEGVSAWTADETN</sequence>
<dbReference type="Proteomes" id="UP001501265">
    <property type="component" value="Unassembled WGS sequence"/>
</dbReference>
<proteinExistence type="predicted"/>
<dbReference type="InterPro" id="IPR046828">
    <property type="entry name" value="RepSA"/>
</dbReference>
<comment type="caution">
    <text evidence="2">The sequence shown here is derived from an EMBL/GenBank/DDBJ whole genome shotgun (WGS) entry which is preliminary data.</text>
</comment>
<accession>A0ABP9B585</accession>
<gene>
    <name evidence="2" type="primary">repSA_1</name>
    <name evidence="2" type="ORF">GCM10023220_14760</name>
</gene>
<organism evidence="2 3">
    <name type="scientific">Streptomyces ziwulingensis</name>
    <dbReference type="NCBI Taxonomy" id="1045501"/>
    <lineage>
        <taxon>Bacteria</taxon>
        <taxon>Bacillati</taxon>
        <taxon>Actinomycetota</taxon>
        <taxon>Actinomycetes</taxon>
        <taxon>Kitasatosporales</taxon>
        <taxon>Streptomycetaceae</taxon>
        <taxon>Streptomyces</taxon>
    </lineage>
</organism>